<proteinExistence type="predicted"/>
<evidence type="ECO:0000313" key="3">
    <source>
        <dbReference type="EMBL" id="QDZ38576.1"/>
    </source>
</evidence>
<feature type="compositionally biased region" description="Acidic residues" evidence="1">
    <location>
        <begin position="614"/>
        <end position="627"/>
    </location>
</feature>
<evidence type="ECO:0000313" key="4">
    <source>
        <dbReference type="Proteomes" id="UP000318453"/>
    </source>
</evidence>
<dbReference type="AlphaFoldDB" id="A0A5B8NI42"/>
<protein>
    <recommendedName>
        <fullName evidence="5">Chromosome segregation ATPase</fullName>
    </recommendedName>
</protein>
<feature type="region of interest" description="Disordered" evidence="1">
    <location>
        <begin position="608"/>
        <end position="627"/>
    </location>
</feature>
<organism evidence="3 4">
    <name type="scientific">Euhalothece natronophila Z-M001</name>
    <dbReference type="NCBI Taxonomy" id="522448"/>
    <lineage>
        <taxon>Bacteria</taxon>
        <taxon>Bacillati</taxon>
        <taxon>Cyanobacteriota</taxon>
        <taxon>Cyanophyceae</taxon>
        <taxon>Oscillatoriophycideae</taxon>
        <taxon>Chroococcales</taxon>
        <taxon>Halothecacae</taxon>
        <taxon>Halothece cluster</taxon>
        <taxon>Euhalothece</taxon>
    </lineage>
</organism>
<dbReference type="RefSeq" id="WP_146294187.1">
    <property type="nucleotide sequence ID" value="NZ_CP042326.1"/>
</dbReference>
<dbReference type="KEGG" id="enn:FRE64_00610"/>
<evidence type="ECO:0000256" key="2">
    <source>
        <dbReference type="SAM" id="Phobius"/>
    </source>
</evidence>
<dbReference type="OrthoDB" id="503367at2"/>
<keyword evidence="2" id="KW-0472">Membrane</keyword>
<evidence type="ECO:0008006" key="5">
    <source>
        <dbReference type="Google" id="ProtNLM"/>
    </source>
</evidence>
<dbReference type="Proteomes" id="UP000318453">
    <property type="component" value="Chromosome"/>
</dbReference>
<dbReference type="EMBL" id="CP042326">
    <property type="protein sequence ID" value="QDZ38576.1"/>
    <property type="molecule type" value="Genomic_DNA"/>
</dbReference>
<gene>
    <name evidence="3" type="ORF">FRE64_00610</name>
</gene>
<reference evidence="3 4" key="1">
    <citation type="submission" date="2019-08" db="EMBL/GenBank/DDBJ databases">
        <title>Carotenoids and Carotenoid Binding Proteins in the Halophilic Cyanobacterium Euhalothece sp. ZM00.</title>
        <authorList>
            <person name="Cho S.M."/>
            <person name="Song J.Y."/>
            <person name="Park Y.-I."/>
        </authorList>
    </citation>
    <scope>NUCLEOTIDE SEQUENCE [LARGE SCALE GENOMIC DNA]</scope>
    <source>
        <strain evidence="3 4">Z-M001</strain>
    </source>
</reference>
<keyword evidence="4" id="KW-1185">Reference proteome</keyword>
<sequence length="627" mass="71628">MANQSLPSQSQTQPELNLWQKITTLLGWKVWAILIMLSFGVTGYAATAVLLNFNESEDCETVFWPLASGSQRLYCAHVMAQEGDAESLIQAINLIATLPEDHPLRQEINQNIQIWSEEILVLGEQHFQAGNWEEALAIAEGIPEDVASQEVIAEKKARWQEIRERGQEIEDNVEAKLYETEWNAAFDEAGKLVDLDNDYFANRRYQELISVIEEAQAEGEVLEEAQELYSQGGVDNLLEALEKAEEIGEDSYSYRIAQSLITDVGKALMTKAEDNLEQRNWQLVLQVTQAIPSRLELDEEVADLRAIALAGSQAQLGTVGGLEEAIARAEELESDRPFYRQAQNLIGRWENEIDDIKVINQAKDYARGGSLADFRDAIEKADDVPRGNPRYQEAVQLQQEWTRTIQVREDRPILNRARNLARNRNIEAYESAITVASQIDSNRALYSEARQKIANWRAEIQRIEDRPILSEATRLANQGRLEDAIAKAEEIGSNRALYSDAQERIRRWRNTITARESIEQAQRIAQRRTQDALLEAIETIAPARNSDQYRQRAERLINQWSQRIYSIALQRADQENLISAIRVAEQIPSHSGIYQEVRGRIQEWEQELRNRAEEEQEEEEETDTNSD</sequence>
<keyword evidence="2" id="KW-0812">Transmembrane</keyword>
<feature type="transmembrane region" description="Helical" evidence="2">
    <location>
        <begin position="30"/>
        <end position="51"/>
    </location>
</feature>
<name>A0A5B8NI42_9CHRO</name>
<keyword evidence="2" id="KW-1133">Transmembrane helix</keyword>
<evidence type="ECO:0000256" key="1">
    <source>
        <dbReference type="SAM" id="MobiDB-lite"/>
    </source>
</evidence>
<accession>A0A5B8NI42</accession>